<dbReference type="SUPFAM" id="SSF52540">
    <property type="entry name" value="P-loop containing nucleoside triphosphate hydrolases"/>
    <property type="match status" value="1"/>
</dbReference>
<dbReference type="InterPro" id="IPR004130">
    <property type="entry name" value="Gpn"/>
</dbReference>
<dbReference type="CDD" id="cd17871">
    <property type="entry name" value="GPN2"/>
    <property type="match status" value="1"/>
</dbReference>
<dbReference type="PANTHER" id="PTHR21231">
    <property type="entry name" value="XPA-BINDING PROTEIN 1-RELATED"/>
    <property type="match status" value="1"/>
</dbReference>
<evidence type="ECO:0000256" key="1">
    <source>
        <dbReference type="ARBA" id="ARBA00003181"/>
    </source>
</evidence>
<keyword evidence="5 8" id="KW-0378">Hydrolase</keyword>
<dbReference type="Gene3D" id="3.40.50.300">
    <property type="entry name" value="P-loop containing nucleotide triphosphate hydrolases"/>
    <property type="match status" value="1"/>
</dbReference>
<evidence type="ECO:0000256" key="7">
    <source>
        <dbReference type="ARBA" id="ARBA00046611"/>
    </source>
</evidence>
<comment type="subunit">
    <text evidence="7">Heterodimers with GPN1 or GPN3. Binds to RNA polymerase II (RNAPII).</text>
</comment>
<keyword evidence="6 8" id="KW-0342">GTP-binding</keyword>
<dbReference type="InterPro" id="IPR030231">
    <property type="entry name" value="Gpn2"/>
</dbReference>
<evidence type="ECO:0000256" key="8">
    <source>
        <dbReference type="RuleBase" id="RU365059"/>
    </source>
</evidence>
<evidence type="ECO:0000256" key="5">
    <source>
        <dbReference type="ARBA" id="ARBA00022801"/>
    </source>
</evidence>
<evidence type="ECO:0000313" key="9">
    <source>
        <dbReference type="EMBL" id="KAK2161931.1"/>
    </source>
</evidence>
<accession>A0AAD9JZS8</accession>
<keyword evidence="10" id="KW-1185">Reference proteome</keyword>
<evidence type="ECO:0000256" key="2">
    <source>
        <dbReference type="ARBA" id="ARBA00005290"/>
    </source>
</evidence>
<dbReference type="GO" id="GO:0005737">
    <property type="term" value="C:cytoplasm"/>
    <property type="evidence" value="ECO:0007669"/>
    <property type="project" value="TreeGrafter"/>
</dbReference>
<evidence type="ECO:0000256" key="6">
    <source>
        <dbReference type="ARBA" id="ARBA00023134"/>
    </source>
</evidence>
<reference evidence="9" key="1">
    <citation type="journal article" date="2023" name="Mol. Biol. Evol.">
        <title>Third-Generation Sequencing Reveals the Adaptive Role of the Epigenome in Three Deep-Sea Polychaetes.</title>
        <authorList>
            <person name="Perez M."/>
            <person name="Aroh O."/>
            <person name="Sun Y."/>
            <person name="Lan Y."/>
            <person name="Juniper S.K."/>
            <person name="Young C.R."/>
            <person name="Angers B."/>
            <person name="Qian P.Y."/>
        </authorList>
    </citation>
    <scope>NUCLEOTIDE SEQUENCE</scope>
    <source>
        <strain evidence="9">P08H-3</strain>
    </source>
</reference>
<comment type="similarity">
    <text evidence="2 8">Belongs to the GPN-loop GTPase family.</text>
</comment>
<comment type="function">
    <text evidence="1 8">Small GTPase required for proper localization of RNA polymerase II and III (RNAPII and RNAPIII). May act at an RNAP assembly step prior to nuclear import.</text>
</comment>
<dbReference type="PANTHER" id="PTHR21231:SF3">
    <property type="entry name" value="GPN-LOOP GTPASE 2"/>
    <property type="match status" value="1"/>
</dbReference>
<dbReference type="Pfam" id="PF03029">
    <property type="entry name" value="ATP_bind_1"/>
    <property type="match status" value="1"/>
</dbReference>
<name>A0AAD9JZS8_9ANNE</name>
<dbReference type="GO" id="GO:0003924">
    <property type="term" value="F:GTPase activity"/>
    <property type="evidence" value="ECO:0007669"/>
    <property type="project" value="TreeGrafter"/>
</dbReference>
<comment type="caution">
    <text evidence="9">The sequence shown here is derived from an EMBL/GenBank/DDBJ whole genome shotgun (WGS) entry which is preliminary data.</text>
</comment>
<dbReference type="FunFam" id="3.40.50.300:FF:000338">
    <property type="entry name" value="GPN-loop GTPase 2"/>
    <property type="match status" value="1"/>
</dbReference>
<keyword evidence="4 8" id="KW-0547">Nucleotide-binding</keyword>
<sequence length="303" mass="34186">MSTIFGQVVIGPPGSGKTTYCKAMQEFLTGVGRKVAVINLDPANDALPYTCNVDIANLITLEDVMDNLKLGPNGGLIYCMEYLEKNLDWLKSQLTKLHGHYLLFDCPGQVELYTHNNAVKNIFEQLTSWDYRLAAVHLVDSHYCSDPSKFISVLLTSLSTMLQVALPHVNILSKADLIEKYGKLPFNLDYFTEVLELSYLLDQLQNDPFFHKYKKLNEALVGLVEDYSLVSFVVLDIQDKQSMLRVIQTVDKTNGYVYGDLEERSLQTLMSCAVTAEFEYEKIASVQEKYMSDDVSNTEPDEG</sequence>
<dbReference type="Proteomes" id="UP001208570">
    <property type="component" value="Unassembled WGS sequence"/>
</dbReference>
<dbReference type="EMBL" id="JAODUP010000107">
    <property type="protein sequence ID" value="KAK2161931.1"/>
    <property type="molecule type" value="Genomic_DNA"/>
</dbReference>
<proteinExistence type="inferred from homology"/>
<dbReference type="InterPro" id="IPR027417">
    <property type="entry name" value="P-loop_NTPase"/>
</dbReference>
<evidence type="ECO:0000256" key="3">
    <source>
        <dbReference type="ARBA" id="ARBA00014588"/>
    </source>
</evidence>
<evidence type="ECO:0000313" key="10">
    <source>
        <dbReference type="Proteomes" id="UP001208570"/>
    </source>
</evidence>
<dbReference type="AlphaFoldDB" id="A0AAD9JZS8"/>
<protein>
    <recommendedName>
        <fullName evidence="3 8">GPN-loop GTPase 2</fullName>
    </recommendedName>
</protein>
<dbReference type="GO" id="GO:0005525">
    <property type="term" value="F:GTP binding"/>
    <property type="evidence" value="ECO:0007669"/>
    <property type="project" value="UniProtKB-KW"/>
</dbReference>
<evidence type="ECO:0000256" key="4">
    <source>
        <dbReference type="ARBA" id="ARBA00022741"/>
    </source>
</evidence>
<gene>
    <name evidence="9" type="ORF">LSH36_107g01038</name>
</gene>
<organism evidence="9 10">
    <name type="scientific">Paralvinella palmiformis</name>
    <dbReference type="NCBI Taxonomy" id="53620"/>
    <lineage>
        <taxon>Eukaryota</taxon>
        <taxon>Metazoa</taxon>
        <taxon>Spiralia</taxon>
        <taxon>Lophotrochozoa</taxon>
        <taxon>Annelida</taxon>
        <taxon>Polychaeta</taxon>
        <taxon>Sedentaria</taxon>
        <taxon>Canalipalpata</taxon>
        <taxon>Terebellida</taxon>
        <taxon>Terebelliformia</taxon>
        <taxon>Alvinellidae</taxon>
        <taxon>Paralvinella</taxon>
    </lineage>
</organism>